<dbReference type="RefSeq" id="WP_109796022.1">
    <property type="nucleotide sequence ID" value="NZ_PHIG01000043.1"/>
</dbReference>
<proteinExistence type="predicted"/>
<gene>
    <name evidence="2" type="ORF">CVT23_16435</name>
</gene>
<dbReference type="AlphaFoldDB" id="A0A2M9FYK5"/>
<keyword evidence="1" id="KW-0472">Membrane</keyword>
<sequence length="90" mass="9287">MDRQKLRDAALVLPAAGLILIMPPFAGLFVGGGTLAGVPAVVLYVFGVWAGLIALGVLLSRRLGRAERLAIEDAAAEMEAEAAEAGDADR</sequence>
<keyword evidence="3" id="KW-1185">Reference proteome</keyword>
<evidence type="ECO:0000313" key="2">
    <source>
        <dbReference type="EMBL" id="PJK28543.1"/>
    </source>
</evidence>
<feature type="transmembrane region" description="Helical" evidence="1">
    <location>
        <begin position="9"/>
        <end position="30"/>
    </location>
</feature>
<keyword evidence="1" id="KW-0812">Transmembrane</keyword>
<dbReference type="EMBL" id="PHIG01000043">
    <property type="protein sequence ID" value="PJK28543.1"/>
    <property type="molecule type" value="Genomic_DNA"/>
</dbReference>
<dbReference type="Proteomes" id="UP000229498">
    <property type="component" value="Unassembled WGS sequence"/>
</dbReference>
<reference evidence="2 3" key="1">
    <citation type="submission" date="2017-11" db="EMBL/GenBank/DDBJ databases">
        <title>Draft genome sequence of Rhizobiales bacterium SY3-13.</title>
        <authorList>
            <person name="Sun C."/>
        </authorList>
    </citation>
    <scope>NUCLEOTIDE SEQUENCE [LARGE SCALE GENOMIC DNA]</scope>
    <source>
        <strain evidence="2 3">SY3-13</strain>
    </source>
</reference>
<protein>
    <submittedName>
        <fullName evidence="2">Uncharacterized protein</fullName>
    </submittedName>
</protein>
<comment type="caution">
    <text evidence="2">The sequence shown here is derived from an EMBL/GenBank/DDBJ whole genome shotgun (WGS) entry which is preliminary data.</text>
</comment>
<name>A0A2M9FYK5_9PROT</name>
<evidence type="ECO:0000313" key="3">
    <source>
        <dbReference type="Proteomes" id="UP000229498"/>
    </source>
</evidence>
<organism evidence="2 3">
    <name type="scientific">Minwuia thermotolerans</name>
    <dbReference type="NCBI Taxonomy" id="2056226"/>
    <lineage>
        <taxon>Bacteria</taxon>
        <taxon>Pseudomonadati</taxon>
        <taxon>Pseudomonadota</taxon>
        <taxon>Alphaproteobacteria</taxon>
        <taxon>Minwuiales</taxon>
        <taxon>Minwuiaceae</taxon>
        <taxon>Minwuia</taxon>
    </lineage>
</organism>
<feature type="transmembrane region" description="Helical" evidence="1">
    <location>
        <begin position="36"/>
        <end position="59"/>
    </location>
</feature>
<accession>A0A2M9FYK5</accession>
<evidence type="ECO:0000256" key="1">
    <source>
        <dbReference type="SAM" id="Phobius"/>
    </source>
</evidence>
<dbReference type="OrthoDB" id="7871801at2"/>
<keyword evidence="1" id="KW-1133">Transmembrane helix</keyword>